<dbReference type="GeneID" id="85322727"/>
<evidence type="ECO:0000313" key="3">
    <source>
        <dbReference type="EMBL" id="KAK0727868.1"/>
    </source>
</evidence>
<sequence>MLPALLLLGSLPLLQGVLSSLPVFNGNSTSTLLPEPVCQPPSSNYSLLTRLPKIVPDDCQAAAQQLSSLPAIADNTTVLDGKSCVMKKQNGCLAFACNTADKKITTRQAIISGSSVQGEQQSVFDTGWIDNDVPSPVDCHQVIDLVSLHSKTGYFSVAHKSLLFVAGSCQLHVVNQAGGTVKVKEATLAWDLTAYVFNPCVVNGLYGYYFLDSSVIASIEPAGYDDHLGSDSVSAPDIFVEGSSSPDVVEPSSSSTLVPRGWQCSILNDIGVTGNIHLGSSQTSQVYRYGGCSGYIYNHYDNKAVDVAGYTMVGELLPYLMNTCVTVGQWGWYQDDFVHVELFSGAISPRGSSRRSHRNTKTLATRAEGSKEEKRDGDLELALVV</sequence>
<comment type="caution">
    <text evidence="3">The sequence shown here is derived from an EMBL/GenBank/DDBJ whole genome shotgun (WGS) entry which is preliminary data.</text>
</comment>
<reference evidence="3" key="1">
    <citation type="submission" date="2023-06" db="EMBL/GenBank/DDBJ databases">
        <title>Genome-scale phylogeny and comparative genomics of the fungal order Sordariales.</title>
        <authorList>
            <consortium name="Lawrence Berkeley National Laboratory"/>
            <person name="Hensen N."/>
            <person name="Bonometti L."/>
            <person name="Westerberg I."/>
            <person name="Brannstrom I.O."/>
            <person name="Guillou S."/>
            <person name="Cros-Aarteil S."/>
            <person name="Calhoun S."/>
            <person name="Haridas S."/>
            <person name="Kuo A."/>
            <person name="Mondo S."/>
            <person name="Pangilinan J."/>
            <person name="Riley R."/>
            <person name="LaButti K."/>
            <person name="Andreopoulos B."/>
            <person name="Lipzen A."/>
            <person name="Chen C."/>
            <person name="Yanf M."/>
            <person name="Daum C."/>
            <person name="Ng V."/>
            <person name="Clum A."/>
            <person name="Steindorff A."/>
            <person name="Ohm R."/>
            <person name="Martin F."/>
            <person name="Silar P."/>
            <person name="Natvig D."/>
            <person name="Lalanne C."/>
            <person name="Gautier V."/>
            <person name="Ament-velasquez S.L."/>
            <person name="Kruys A."/>
            <person name="Hutchinson M.I."/>
            <person name="Powell A.J."/>
            <person name="Barry K."/>
            <person name="Miller A.N."/>
            <person name="Grigoriev I.V."/>
            <person name="Debuchy R."/>
            <person name="Gladieux P."/>
            <person name="Thoren M.H."/>
            <person name="Johannesson H."/>
        </authorList>
    </citation>
    <scope>NUCLEOTIDE SEQUENCE</scope>
    <source>
        <strain evidence="3">SMH2392-1A</strain>
    </source>
</reference>
<evidence type="ECO:0000313" key="4">
    <source>
        <dbReference type="Proteomes" id="UP001172101"/>
    </source>
</evidence>
<proteinExistence type="predicted"/>
<feature type="region of interest" description="Disordered" evidence="1">
    <location>
        <begin position="348"/>
        <end position="377"/>
    </location>
</feature>
<feature type="compositionally biased region" description="Basic and acidic residues" evidence="1">
    <location>
        <begin position="368"/>
        <end position="377"/>
    </location>
</feature>
<feature type="signal peptide" evidence="2">
    <location>
        <begin position="1"/>
        <end position="19"/>
    </location>
</feature>
<organism evidence="3 4">
    <name type="scientific">Lasiosphaeria miniovina</name>
    <dbReference type="NCBI Taxonomy" id="1954250"/>
    <lineage>
        <taxon>Eukaryota</taxon>
        <taxon>Fungi</taxon>
        <taxon>Dikarya</taxon>
        <taxon>Ascomycota</taxon>
        <taxon>Pezizomycotina</taxon>
        <taxon>Sordariomycetes</taxon>
        <taxon>Sordariomycetidae</taxon>
        <taxon>Sordariales</taxon>
        <taxon>Lasiosphaeriaceae</taxon>
        <taxon>Lasiosphaeria</taxon>
    </lineage>
</organism>
<feature type="chain" id="PRO_5041277379" description="Peptidase M15C domain-containing protein" evidence="2">
    <location>
        <begin position="20"/>
        <end position="385"/>
    </location>
</feature>
<gene>
    <name evidence="3" type="ORF">B0T26DRAFT_672484</name>
</gene>
<protein>
    <recommendedName>
        <fullName evidence="5">Peptidase M15C domain-containing protein</fullName>
    </recommendedName>
</protein>
<evidence type="ECO:0000256" key="1">
    <source>
        <dbReference type="SAM" id="MobiDB-lite"/>
    </source>
</evidence>
<keyword evidence="2" id="KW-0732">Signal</keyword>
<evidence type="ECO:0008006" key="5">
    <source>
        <dbReference type="Google" id="ProtNLM"/>
    </source>
</evidence>
<keyword evidence="4" id="KW-1185">Reference proteome</keyword>
<dbReference type="RefSeq" id="XP_060300723.1">
    <property type="nucleotide sequence ID" value="XM_060439457.1"/>
</dbReference>
<dbReference type="AlphaFoldDB" id="A0AA40B5R5"/>
<name>A0AA40B5R5_9PEZI</name>
<accession>A0AA40B5R5</accession>
<dbReference type="EMBL" id="JAUIRO010000002">
    <property type="protein sequence ID" value="KAK0727868.1"/>
    <property type="molecule type" value="Genomic_DNA"/>
</dbReference>
<evidence type="ECO:0000256" key="2">
    <source>
        <dbReference type="SAM" id="SignalP"/>
    </source>
</evidence>
<dbReference type="Proteomes" id="UP001172101">
    <property type="component" value="Unassembled WGS sequence"/>
</dbReference>